<evidence type="ECO:0000313" key="1">
    <source>
        <dbReference type="EMBL" id="MBD8504716.1"/>
    </source>
</evidence>
<keyword evidence="2" id="KW-1185">Reference proteome</keyword>
<proteinExistence type="predicted"/>
<organism evidence="1 2">
    <name type="scientific">Thauera sedimentorum</name>
    <dbReference type="NCBI Taxonomy" id="2767595"/>
    <lineage>
        <taxon>Bacteria</taxon>
        <taxon>Pseudomonadati</taxon>
        <taxon>Pseudomonadota</taxon>
        <taxon>Betaproteobacteria</taxon>
        <taxon>Rhodocyclales</taxon>
        <taxon>Zoogloeaceae</taxon>
        <taxon>Thauera</taxon>
    </lineage>
</organism>
<protein>
    <submittedName>
        <fullName evidence="1">Uncharacterized protein</fullName>
    </submittedName>
</protein>
<gene>
    <name evidence="1" type="ORF">IFO67_17630</name>
</gene>
<comment type="caution">
    <text evidence="1">The sequence shown here is derived from an EMBL/GenBank/DDBJ whole genome shotgun (WGS) entry which is preliminary data.</text>
</comment>
<dbReference type="EMBL" id="JACYTO010000003">
    <property type="protein sequence ID" value="MBD8504716.1"/>
    <property type="molecule type" value="Genomic_DNA"/>
</dbReference>
<evidence type="ECO:0000313" key="2">
    <source>
        <dbReference type="Proteomes" id="UP000603602"/>
    </source>
</evidence>
<dbReference type="Proteomes" id="UP000603602">
    <property type="component" value="Unassembled WGS sequence"/>
</dbReference>
<name>A0ABR9BEV4_9RHOO</name>
<dbReference type="RefSeq" id="WP_187719542.1">
    <property type="nucleotide sequence ID" value="NZ_JACTAH010000003.1"/>
</dbReference>
<sequence>MKTASEVRDWVASQALTPSDVDCAVTVMLKILDGKCRMRPTEKQVMTHLYHAVRERPGIQLGADIHRLIAQAGAQPDEAMKLTIYEKRVLAETMISRPVMKAFKAMIREQGLLDPRHDAEEADA</sequence>
<reference evidence="2" key="1">
    <citation type="submission" date="2023-07" db="EMBL/GenBank/DDBJ databases">
        <title>Thauera sp. CAU 1555 isolated from sand of Yaerae Beach.</title>
        <authorList>
            <person name="Kim W."/>
        </authorList>
    </citation>
    <scope>NUCLEOTIDE SEQUENCE [LARGE SCALE GENOMIC DNA]</scope>
    <source>
        <strain evidence="2">CAU 1555</strain>
    </source>
</reference>
<accession>A0ABR9BEV4</accession>